<protein>
    <submittedName>
        <fullName evidence="1">Uncharacterized protein</fullName>
    </submittedName>
</protein>
<accession>A0ACC0V388</accession>
<proteinExistence type="predicted"/>
<comment type="caution">
    <text evidence="1">The sequence shown here is derived from an EMBL/GenBank/DDBJ whole genome shotgun (WGS) entry which is preliminary data.</text>
</comment>
<reference evidence="1" key="1">
    <citation type="submission" date="2022-10" db="EMBL/GenBank/DDBJ databases">
        <title>Complete Genome of Trichothecium roseum strain YXFP-22015, a Plant Pathogen Isolated from Citrus.</title>
        <authorList>
            <person name="Wang Y."/>
            <person name="Zhu L."/>
        </authorList>
    </citation>
    <scope>NUCLEOTIDE SEQUENCE</scope>
    <source>
        <strain evidence="1">YXFP-22015</strain>
    </source>
</reference>
<organism evidence="1 2">
    <name type="scientific">Trichothecium roseum</name>
    <dbReference type="NCBI Taxonomy" id="47278"/>
    <lineage>
        <taxon>Eukaryota</taxon>
        <taxon>Fungi</taxon>
        <taxon>Dikarya</taxon>
        <taxon>Ascomycota</taxon>
        <taxon>Pezizomycotina</taxon>
        <taxon>Sordariomycetes</taxon>
        <taxon>Hypocreomycetidae</taxon>
        <taxon>Hypocreales</taxon>
        <taxon>Hypocreales incertae sedis</taxon>
        <taxon>Trichothecium</taxon>
    </lineage>
</organism>
<evidence type="ECO:0000313" key="1">
    <source>
        <dbReference type="EMBL" id="KAI9900611.1"/>
    </source>
</evidence>
<dbReference type="Proteomes" id="UP001163324">
    <property type="component" value="Chromosome 4"/>
</dbReference>
<dbReference type="EMBL" id="CM047943">
    <property type="protein sequence ID" value="KAI9900611.1"/>
    <property type="molecule type" value="Genomic_DNA"/>
</dbReference>
<sequence length="722" mass="77960">MAFPPPQLPSPVRLLTTLFSIILFAAAAVAQGNGDKYLIGVGKADITGPVVEIGFAGYADLAQKGTGLRQRLYSRAFIVADVNKPDDRFVYLVLDVQSGDTAMRYGILEALEGMGDDFAVYGQHNVAVTGTHSHAGPGAWFNYLLPQITSFGFDKQSYQAIVDGAVLSIKRAQESLEEGYLDVATADVKDGAINRSLFAYQNNPEEEQAKYSDSVDTTLTLLRFQRASDSKDIGILTWHAVHATSLLGNSTHAAGDNKGLAAWMMEQDLGSSDSAADGFVAAFSQANHADTSPNVLGAYCDDGSGEECDFEKSTCSDGTVDKCHGRGPKFEALDLGVSSCWEIASRVVDAAKTAYGSLGSSSTALVGSSVKAFHFFHNMTFWDFTLPNGTAARTCPAALGYSFAAGTSDWPGMFDFSQGDSGDPDANPLWNVVKDLLSKPSAEQEECHQPKPILLNVGDLSQPYPWAPNVVDIQAFRVGQFVIVTSPSEVGTMAGRRWREAVAAEAAGFLDEDPIVVLSSPANTYAHYLVTPEEYDIQRYEGASTLYGRHSLDAYINLTVSNLGYLSPDSDSLPEPGPSAPDNRERSLSFITGVVQDGAPGDHPFGSVRTQPKGSYQLGDIVNATFQAANPRNNLRLEETFVAVERQTDGEWTRVRDDSDWFLVYTWRRTDFTLGHSEVDVTWDTAGNAEAGTYRLKYYGDSKPLIGAIKAFEGASDSFELA</sequence>
<gene>
    <name evidence="1" type="ORF">N3K66_004873</name>
</gene>
<name>A0ACC0V388_9HYPO</name>
<evidence type="ECO:0000313" key="2">
    <source>
        <dbReference type="Proteomes" id="UP001163324"/>
    </source>
</evidence>
<keyword evidence="2" id="KW-1185">Reference proteome</keyword>